<feature type="compositionally biased region" description="Polar residues" evidence="1">
    <location>
        <begin position="386"/>
        <end position="398"/>
    </location>
</feature>
<protein>
    <submittedName>
        <fullName evidence="3">Uncharacterized protein</fullName>
    </submittedName>
</protein>
<evidence type="ECO:0000313" key="4">
    <source>
        <dbReference type="Proteomes" id="UP001321749"/>
    </source>
</evidence>
<accession>A0AAV9H9N8</accession>
<dbReference type="EMBL" id="MU865212">
    <property type="protein sequence ID" value="KAK4456470.1"/>
    <property type="molecule type" value="Genomic_DNA"/>
</dbReference>
<feature type="compositionally biased region" description="Low complexity" evidence="1">
    <location>
        <begin position="399"/>
        <end position="416"/>
    </location>
</feature>
<feature type="region of interest" description="Disordered" evidence="1">
    <location>
        <begin position="373"/>
        <end position="451"/>
    </location>
</feature>
<keyword evidence="2" id="KW-0472">Membrane</keyword>
<evidence type="ECO:0000313" key="3">
    <source>
        <dbReference type="EMBL" id="KAK4456470.1"/>
    </source>
</evidence>
<feature type="transmembrane region" description="Helical" evidence="2">
    <location>
        <begin position="284"/>
        <end position="304"/>
    </location>
</feature>
<reference evidence="3" key="1">
    <citation type="journal article" date="2023" name="Mol. Phylogenet. Evol.">
        <title>Genome-scale phylogeny and comparative genomics of the fungal order Sordariales.</title>
        <authorList>
            <person name="Hensen N."/>
            <person name="Bonometti L."/>
            <person name="Westerberg I."/>
            <person name="Brannstrom I.O."/>
            <person name="Guillou S."/>
            <person name="Cros-Aarteil S."/>
            <person name="Calhoun S."/>
            <person name="Haridas S."/>
            <person name="Kuo A."/>
            <person name="Mondo S."/>
            <person name="Pangilinan J."/>
            <person name="Riley R."/>
            <person name="LaButti K."/>
            <person name="Andreopoulos B."/>
            <person name="Lipzen A."/>
            <person name="Chen C."/>
            <person name="Yan M."/>
            <person name="Daum C."/>
            <person name="Ng V."/>
            <person name="Clum A."/>
            <person name="Steindorff A."/>
            <person name="Ohm R.A."/>
            <person name="Martin F."/>
            <person name="Silar P."/>
            <person name="Natvig D.O."/>
            <person name="Lalanne C."/>
            <person name="Gautier V."/>
            <person name="Ament-Velasquez S.L."/>
            <person name="Kruys A."/>
            <person name="Hutchinson M.I."/>
            <person name="Powell A.J."/>
            <person name="Barry K."/>
            <person name="Miller A.N."/>
            <person name="Grigoriev I.V."/>
            <person name="Debuchy R."/>
            <person name="Gladieux P."/>
            <person name="Hiltunen Thoren M."/>
            <person name="Johannesson H."/>
        </authorList>
    </citation>
    <scope>NUCLEOTIDE SEQUENCE</scope>
    <source>
        <strain evidence="3">PSN324</strain>
    </source>
</reference>
<evidence type="ECO:0000256" key="2">
    <source>
        <dbReference type="SAM" id="Phobius"/>
    </source>
</evidence>
<keyword evidence="2" id="KW-0812">Transmembrane</keyword>
<proteinExistence type="predicted"/>
<reference evidence="3" key="2">
    <citation type="submission" date="2023-06" db="EMBL/GenBank/DDBJ databases">
        <authorList>
            <consortium name="Lawrence Berkeley National Laboratory"/>
            <person name="Mondo S.J."/>
            <person name="Hensen N."/>
            <person name="Bonometti L."/>
            <person name="Westerberg I."/>
            <person name="Brannstrom I.O."/>
            <person name="Guillou S."/>
            <person name="Cros-Aarteil S."/>
            <person name="Calhoun S."/>
            <person name="Haridas S."/>
            <person name="Kuo A."/>
            <person name="Pangilinan J."/>
            <person name="Riley R."/>
            <person name="Labutti K."/>
            <person name="Andreopoulos B."/>
            <person name="Lipzen A."/>
            <person name="Chen C."/>
            <person name="Yanf M."/>
            <person name="Daum C."/>
            <person name="Ng V."/>
            <person name="Clum A."/>
            <person name="Steindorff A."/>
            <person name="Ohm R."/>
            <person name="Martin F."/>
            <person name="Silar P."/>
            <person name="Natvig D."/>
            <person name="Lalanne C."/>
            <person name="Gautier V."/>
            <person name="Ament-Velasquez S.L."/>
            <person name="Kruys A."/>
            <person name="Hutchinson M.I."/>
            <person name="Powell A.J."/>
            <person name="Barry K."/>
            <person name="Miller A.N."/>
            <person name="Grigoriev I.V."/>
            <person name="Debuchy R."/>
            <person name="Gladieux P."/>
            <person name="Thoren M.H."/>
            <person name="Johannesson H."/>
        </authorList>
    </citation>
    <scope>NUCLEOTIDE SEQUENCE</scope>
    <source>
        <strain evidence="3">PSN324</strain>
    </source>
</reference>
<gene>
    <name evidence="3" type="ORF">QBC42DRAFT_281220</name>
</gene>
<dbReference type="Gene3D" id="1.20.58.340">
    <property type="entry name" value="Magnesium transport protein CorA, transmembrane region"/>
    <property type="match status" value="1"/>
</dbReference>
<dbReference type="Proteomes" id="UP001321749">
    <property type="component" value="Unassembled WGS sequence"/>
</dbReference>
<name>A0AAV9H9N8_9PEZI</name>
<evidence type="ECO:0000256" key="1">
    <source>
        <dbReference type="SAM" id="MobiDB-lite"/>
    </source>
</evidence>
<keyword evidence="2" id="KW-1133">Transmembrane helix</keyword>
<organism evidence="3 4">
    <name type="scientific">Cladorrhinum samala</name>
    <dbReference type="NCBI Taxonomy" id="585594"/>
    <lineage>
        <taxon>Eukaryota</taxon>
        <taxon>Fungi</taxon>
        <taxon>Dikarya</taxon>
        <taxon>Ascomycota</taxon>
        <taxon>Pezizomycotina</taxon>
        <taxon>Sordariomycetes</taxon>
        <taxon>Sordariomycetidae</taxon>
        <taxon>Sordariales</taxon>
        <taxon>Podosporaceae</taxon>
        <taxon>Cladorrhinum</taxon>
    </lineage>
</organism>
<comment type="caution">
    <text evidence="3">The sequence shown here is derived from an EMBL/GenBank/DDBJ whole genome shotgun (WGS) entry which is preliminary data.</text>
</comment>
<dbReference type="AlphaFoldDB" id="A0AAV9H9N8"/>
<sequence>MDGTKYHFHLPFTAEAWDRTSSALQLPETYHRILGDNLALPLTVTKETPGNASPVGLIVHTIPNVDQVTMALHYDPARRTTQGFFGYMYIDDTAPPHASQLETLRCLAAEKISEPLLVPFIIYEELVREFRYMINQADSELDIFENDERFIGHGVAGYYDDSDHDSATTHAFDEIHKTIVNAHGHLSNRFGPLISQFDSSLETAISILESHFGRDHEQDSRDALFNSFQSRQCLQAILHRSAYTFGMQEILLKRVSVYLQVVQNFMQQEITRETKRDSSAMKSLSLLTMVFLPATAVATIMAPFTKISDDDDKLRLITGQFWKFWAVAGPITLVVLITWATWIQRIQVREFLATKTERLRQLEVLKRRTKAADAENLDAGPAGTAPGSSDSTRRQSMLSRARGSGSIRRSATASISEQGSVRGAASTRGSIVAKTVDPQGKSVVLTQKEKQ</sequence>
<keyword evidence="4" id="KW-1185">Reference proteome</keyword>
<feature type="transmembrane region" description="Helical" evidence="2">
    <location>
        <begin position="324"/>
        <end position="343"/>
    </location>
</feature>